<dbReference type="AlphaFoldDB" id="A0A3B5A9M1"/>
<dbReference type="GeneTree" id="ENSGT01150000287059"/>
<protein>
    <submittedName>
        <fullName evidence="1">Uncharacterized protein</fullName>
    </submittedName>
</protein>
<organism evidence="1">
    <name type="scientific">Stegastes partitus</name>
    <name type="common">bicolor damselfish</name>
    <dbReference type="NCBI Taxonomy" id="144197"/>
    <lineage>
        <taxon>Eukaryota</taxon>
        <taxon>Metazoa</taxon>
        <taxon>Chordata</taxon>
        <taxon>Craniata</taxon>
        <taxon>Vertebrata</taxon>
        <taxon>Euteleostomi</taxon>
        <taxon>Actinopterygii</taxon>
        <taxon>Neopterygii</taxon>
        <taxon>Teleostei</taxon>
        <taxon>Neoteleostei</taxon>
        <taxon>Acanthomorphata</taxon>
        <taxon>Ovalentaria</taxon>
        <taxon>Pomacentridae</taxon>
        <taxon>Stegastes</taxon>
    </lineage>
</organism>
<sequence length="53" mass="5693">MATFSICIVPDFAGFPPSTAVNASLIMACFSLSKAFCRVILSPLCEAREKCSF</sequence>
<dbReference type="Ensembl" id="ENSSPAT00000014851.1">
    <property type="protein sequence ID" value="ENSSPAP00000014609.1"/>
    <property type="gene ID" value="ENSSPAG00000011039.1"/>
</dbReference>
<accession>A0A3B5A9M1</accession>
<name>A0A3B5A9M1_9TELE</name>
<reference evidence="1" key="1">
    <citation type="submission" date="2023-09" db="UniProtKB">
        <authorList>
            <consortium name="Ensembl"/>
        </authorList>
    </citation>
    <scope>IDENTIFICATION</scope>
</reference>
<proteinExistence type="predicted"/>
<evidence type="ECO:0000313" key="1">
    <source>
        <dbReference type="Ensembl" id="ENSSPAP00000014609.1"/>
    </source>
</evidence>